<organism evidence="3 4">
    <name type="scientific">Zopfia rhizophila CBS 207.26</name>
    <dbReference type="NCBI Taxonomy" id="1314779"/>
    <lineage>
        <taxon>Eukaryota</taxon>
        <taxon>Fungi</taxon>
        <taxon>Dikarya</taxon>
        <taxon>Ascomycota</taxon>
        <taxon>Pezizomycotina</taxon>
        <taxon>Dothideomycetes</taxon>
        <taxon>Dothideomycetes incertae sedis</taxon>
        <taxon>Zopfiaceae</taxon>
        <taxon>Zopfia</taxon>
    </lineage>
</organism>
<dbReference type="PANTHER" id="PTHR39605:SF1">
    <property type="entry name" value="MAJOR FACILITATOR SUPERFAMILY (MFS) PROFILE DOMAIN-CONTAINING PROTEIN"/>
    <property type="match status" value="1"/>
</dbReference>
<evidence type="ECO:0000313" key="4">
    <source>
        <dbReference type="Proteomes" id="UP000800200"/>
    </source>
</evidence>
<keyword evidence="2" id="KW-0812">Transmembrane</keyword>
<evidence type="ECO:0000256" key="1">
    <source>
        <dbReference type="SAM" id="MobiDB-lite"/>
    </source>
</evidence>
<feature type="region of interest" description="Disordered" evidence="1">
    <location>
        <begin position="153"/>
        <end position="179"/>
    </location>
</feature>
<gene>
    <name evidence="3" type="ORF">K469DRAFT_246415</name>
</gene>
<reference evidence="3" key="1">
    <citation type="journal article" date="2020" name="Stud. Mycol.">
        <title>101 Dothideomycetes genomes: a test case for predicting lifestyles and emergence of pathogens.</title>
        <authorList>
            <person name="Haridas S."/>
            <person name="Albert R."/>
            <person name="Binder M."/>
            <person name="Bloem J."/>
            <person name="Labutti K."/>
            <person name="Salamov A."/>
            <person name="Andreopoulos B."/>
            <person name="Baker S."/>
            <person name="Barry K."/>
            <person name="Bills G."/>
            <person name="Bluhm B."/>
            <person name="Cannon C."/>
            <person name="Castanera R."/>
            <person name="Culley D."/>
            <person name="Daum C."/>
            <person name="Ezra D."/>
            <person name="Gonzalez J."/>
            <person name="Henrissat B."/>
            <person name="Kuo A."/>
            <person name="Liang C."/>
            <person name="Lipzen A."/>
            <person name="Lutzoni F."/>
            <person name="Magnuson J."/>
            <person name="Mondo S."/>
            <person name="Nolan M."/>
            <person name="Ohm R."/>
            <person name="Pangilinan J."/>
            <person name="Park H.-J."/>
            <person name="Ramirez L."/>
            <person name="Alfaro M."/>
            <person name="Sun H."/>
            <person name="Tritt A."/>
            <person name="Yoshinaga Y."/>
            <person name="Zwiers L.-H."/>
            <person name="Turgeon B."/>
            <person name="Goodwin S."/>
            <person name="Spatafora J."/>
            <person name="Crous P."/>
            <person name="Grigoriev I."/>
        </authorList>
    </citation>
    <scope>NUCLEOTIDE SEQUENCE</scope>
    <source>
        <strain evidence="3">CBS 207.26</strain>
    </source>
</reference>
<accession>A0A6A6DRK8</accession>
<feature type="transmembrane region" description="Helical" evidence="2">
    <location>
        <begin position="121"/>
        <end position="144"/>
    </location>
</feature>
<dbReference type="PANTHER" id="PTHR39605">
    <property type="entry name" value="MAJOR FACILITATOR SUPERFAMILY (MFS) PROFILE DOMAIN-CONTAINING PROTEIN"/>
    <property type="match status" value="1"/>
</dbReference>
<evidence type="ECO:0000256" key="2">
    <source>
        <dbReference type="SAM" id="Phobius"/>
    </source>
</evidence>
<evidence type="ECO:0000313" key="3">
    <source>
        <dbReference type="EMBL" id="KAF2182201.1"/>
    </source>
</evidence>
<dbReference type="AlphaFoldDB" id="A0A6A6DRK8"/>
<dbReference type="EMBL" id="ML994649">
    <property type="protein sequence ID" value="KAF2182201.1"/>
    <property type="molecule type" value="Genomic_DNA"/>
</dbReference>
<sequence>MDVYYFYSYSTTGWLALQAAPLIASPTMIVTLLSPEVREASTLEVYFSRTLGFSLITIGILQVLLTGSVPLSSRLTEAGGTSTDASDPKAPYALPTLTITTFFHAAYAFYTYAMWTQTGVMSFGLGTLGSGALCAVGLWCILFASSDGRISRKTGADKRTSGFPFKNMEADKKKGKKGL</sequence>
<name>A0A6A6DRK8_9PEZI</name>
<keyword evidence="2" id="KW-0472">Membrane</keyword>
<keyword evidence="2" id="KW-1133">Transmembrane helix</keyword>
<dbReference type="Proteomes" id="UP000800200">
    <property type="component" value="Unassembled WGS sequence"/>
</dbReference>
<keyword evidence="4" id="KW-1185">Reference proteome</keyword>
<feature type="transmembrane region" description="Helical" evidence="2">
    <location>
        <begin position="92"/>
        <end position="115"/>
    </location>
</feature>
<dbReference type="OrthoDB" id="2550114at2759"/>
<feature type="transmembrane region" description="Helical" evidence="2">
    <location>
        <begin position="53"/>
        <end position="71"/>
    </location>
</feature>
<feature type="transmembrane region" description="Helical" evidence="2">
    <location>
        <begin position="12"/>
        <end position="33"/>
    </location>
</feature>
<proteinExistence type="predicted"/>
<protein>
    <submittedName>
        <fullName evidence="3">Uncharacterized protein</fullName>
    </submittedName>
</protein>